<gene>
    <name evidence="2" type="ORF">P691DRAFT_171941</name>
</gene>
<organism evidence="2 3">
    <name type="scientific">Macrolepiota fuliginosa MF-IS2</name>
    <dbReference type="NCBI Taxonomy" id="1400762"/>
    <lineage>
        <taxon>Eukaryota</taxon>
        <taxon>Fungi</taxon>
        <taxon>Dikarya</taxon>
        <taxon>Basidiomycota</taxon>
        <taxon>Agaricomycotina</taxon>
        <taxon>Agaricomycetes</taxon>
        <taxon>Agaricomycetidae</taxon>
        <taxon>Agaricales</taxon>
        <taxon>Agaricineae</taxon>
        <taxon>Agaricaceae</taxon>
        <taxon>Macrolepiota</taxon>
    </lineage>
</organism>
<feature type="region of interest" description="Disordered" evidence="1">
    <location>
        <begin position="1"/>
        <end position="88"/>
    </location>
</feature>
<evidence type="ECO:0000313" key="2">
    <source>
        <dbReference type="EMBL" id="KAF9446627.1"/>
    </source>
</evidence>
<evidence type="ECO:0000256" key="1">
    <source>
        <dbReference type="SAM" id="MobiDB-lite"/>
    </source>
</evidence>
<proteinExistence type="predicted"/>
<accession>A0A9P5X8K7</accession>
<dbReference type="Proteomes" id="UP000807342">
    <property type="component" value="Unassembled WGS sequence"/>
</dbReference>
<feature type="region of interest" description="Disordered" evidence="1">
    <location>
        <begin position="281"/>
        <end position="405"/>
    </location>
</feature>
<comment type="caution">
    <text evidence="2">The sequence shown here is derived from an EMBL/GenBank/DDBJ whole genome shotgun (WGS) entry which is preliminary data.</text>
</comment>
<feature type="region of interest" description="Disordered" evidence="1">
    <location>
        <begin position="200"/>
        <end position="252"/>
    </location>
</feature>
<feature type="compositionally biased region" description="Low complexity" evidence="1">
    <location>
        <begin position="157"/>
        <end position="171"/>
    </location>
</feature>
<keyword evidence="3" id="KW-1185">Reference proteome</keyword>
<feature type="compositionally biased region" description="Polar residues" evidence="1">
    <location>
        <begin position="307"/>
        <end position="320"/>
    </location>
</feature>
<dbReference type="AlphaFoldDB" id="A0A9P5X8K7"/>
<feature type="compositionally biased region" description="Polar residues" evidence="1">
    <location>
        <begin position="233"/>
        <end position="252"/>
    </location>
</feature>
<reference evidence="2" key="1">
    <citation type="submission" date="2020-11" db="EMBL/GenBank/DDBJ databases">
        <authorList>
            <consortium name="DOE Joint Genome Institute"/>
            <person name="Ahrendt S."/>
            <person name="Riley R."/>
            <person name="Andreopoulos W."/>
            <person name="Labutti K."/>
            <person name="Pangilinan J."/>
            <person name="Ruiz-Duenas F.J."/>
            <person name="Barrasa J.M."/>
            <person name="Sanchez-Garcia M."/>
            <person name="Camarero S."/>
            <person name="Miyauchi S."/>
            <person name="Serrano A."/>
            <person name="Linde D."/>
            <person name="Babiker R."/>
            <person name="Drula E."/>
            <person name="Ayuso-Fernandez I."/>
            <person name="Pacheco R."/>
            <person name="Padilla G."/>
            <person name="Ferreira P."/>
            <person name="Barriuso J."/>
            <person name="Kellner H."/>
            <person name="Castanera R."/>
            <person name="Alfaro M."/>
            <person name="Ramirez L."/>
            <person name="Pisabarro A.G."/>
            <person name="Kuo A."/>
            <person name="Tritt A."/>
            <person name="Lipzen A."/>
            <person name="He G."/>
            <person name="Yan M."/>
            <person name="Ng V."/>
            <person name="Cullen D."/>
            <person name="Martin F."/>
            <person name="Rosso M.-N."/>
            <person name="Henrissat B."/>
            <person name="Hibbett D."/>
            <person name="Martinez A.T."/>
            <person name="Grigoriev I.V."/>
        </authorList>
    </citation>
    <scope>NUCLEOTIDE SEQUENCE</scope>
    <source>
        <strain evidence="2">MF-IS2</strain>
    </source>
</reference>
<feature type="compositionally biased region" description="Low complexity" evidence="1">
    <location>
        <begin position="1"/>
        <end position="19"/>
    </location>
</feature>
<feature type="region of interest" description="Disordered" evidence="1">
    <location>
        <begin position="125"/>
        <end position="183"/>
    </location>
</feature>
<evidence type="ECO:0000313" key="3">
    <source>
        <dbReference type="Proteomes" id="UP000807342"/>
    </source>
</evidence>
<feature type="compositionally biased region" description="Polar residues" evidence="1">
    <location>
        <begin position="34"/>
        <end position="49"/>
    </location>
</feature>
<protein>
    <submittedName>
        <fullName evidence="2">Uncharacterized protein</fullName>
    </submittedName>
</protein>
<dbReference type="EMBL" id="MU151236">
    <property type="protein sequence ID" value="KAF9446627.1"/>
    <property type="molecule type" value="Genomic_DNA"/>
</dbReference>
<feature type="compositionally biased region" description="Polar residues" evidence="1">
    <location>
        <begin position="57"/>
        <end position="88"/>
    </location>
</feature>
<sequence length="405" mass="41773">MADSNHTPSPSSTPISNPHGLQQQSQGRAEGTGPTDSSSSRVDGSNLANPSLGLHSYGTTPPSEASQQLQRFTSTRSRGKSISVSAISTNTNAFPGLLSVTDPSCLGIAAEASNALGVHLAVHRSETHTPAPPSQSPALPCSPISPHRAKPRRAIPDDLASESSLSSSTDSVLDHDAKPTPQGGCDAHAYADRGIYRHPLHEDDAEPGTEGCSTSVDSMKTESDNGVAETESAVGSTMTEAGSSAPSDSISECSNSDVEIYLEAHGLDDSAMRMNCVGHNSLTEPDSLRSVGPESPVLPATLHTPIEGNNTPGNPPSQLAVTAAAESGVQSKDGRDDGGGWVTNPHSAKVPPDQDSQSSAKSMNRGDEVPPTAQHGKSIRLLAEGQESGSHGTCAEFGFRGRVNI</sequence>
<name>A0A9P5X8K7_9AGAR</name>